<dbReference type="AlphaFoldDB" id="A0A964XQF6"/>
<keyword evidence="2" id="KW-1185">Reference proteome</keyword>
<dbReference type="Proteomes" id="UP000598297">
    <property type="component" value="Unassembled WGS sequence"/>
</dbReference>
<evidence type="ECO:0000313" key="2">
    <source>
        <dbReference type="Proteomes" id="UP000598297"/>
    </source>
</evidence>
<comment type="caution">
    <text evidence="1">The sequence shown here is derived from an EMBL/GenBank/DDBJ whole genome shotgun (WGS) entry which is preliminary data.</text>
</comment>
<accession>A0A964XQF6</accession>
<proteinExistence type="predicted"/>
<name>A0A964XQF6_9ACTN</name>
<evidence type="ECO:0000313" key="1">
    <source>
        <dbReference type="EMBL" id="NBE56211.1"/>
    </source>
</evidence>
<sequence length="77" mass="8166">MATREAHAAVQSAPDGRATFAGFARLPNVKVFLEQVDAFQGFLGTTPLSKAQMRDLDLLLVVGGYGPKPAQPPTPTQ</sequence>
<dbReference type="EMBL" id="JAAAHS010000443">
    <property type="protein sequence ID" value="NBE56211.1"/>
    <property type="molecule type" value="Genomic_DNA"/>
</dbReference>
<reference evidence="1" key="1">
    <citation type="submission" date="2020-01" db="EMBL/GenBank/DDBJ databases">
        <title>Whole-genome analyses of novel actinobacteria.</title>
        <authorList>
            <person name="Sahin N."/>
        </authorList>
    </citation>
    <scope>NUCLEOTIDE SEQUENCE</scope>
    <source>
        <strain evidence="1">YC537</strain>
    </source>
</reference>
<organism evidence="1 2">
    <name type="scientific">Streptomyces boluensis</name>
    <dbReference type="NCBI Taxonomy" id="1775135"/>
    <lineage>
        <taxon>Bacteria</taxon>
        <taxon>Bacillati</taxon>
        <taxon>Actinomycetota</taxon>
        <taxon>Actinomycetes</taxon>
        <taxon>Kitasatosporales</taxon>
        <taxon>Streptomycetaceae</taxon>
        <taxon>Streptomyces</taxon>
    </lineage>
</organism>
<gene>
    <name evidence="1" type="ORF">GUY60_33230</name>
</gene>
<protein>
    <submittedName>
        <fullName evidence="1">Uncharacterized protein</fullName>
    </submittedName>
</protein>